<dbReference type="GO" id="GO:0015833">
    <property type="term" value="P:peptide transport"/>
    <property type="evidence" value="ECO:0007669"/>
    <property type="project" value="InterPro"/>
</dbReference>
<dbReference type="EMBL" id="CP000155">
    <property type="protein sequence ID" value="ABC29321.1"/>
    <property type="molecule type" value="Genomic_DNA"/>
</dbReference>
<evidence type="ECO:0000259" key="4">
    <source>
        <dbReference type="PROSITE" id="PS50893"/>
    </source>
</evidence>
<dbReference type="PANTHER" id="PTHR43776">
    <property type="entry name" value="TRANSPORT ATP-BINDING PROTEIN"/>
    <property type="match status" value="1"/>
</dbReference>
<proteinExistence type="predicted"/>
<dbReference type="Gene3D" id="3.40.50.300">
    <property type="entry name" value="P-loop containing nucleotide triphosphate hydrolases"/>
    <property type="match status" value="2"/>
</dbReference>
<keyword evidence="1" id="KW-0813">Transport</keyword>
<dbReference type="RefSeq" id="WP_011396390.1">
    <property type="nucleotide sequence ID" value="NC_007645.1"/>
</dbReference>
<dbReference type="SMART" id="SM00382">
    <property type="entry name" value="AAA"/>
    <property type="match status" value="2"/>
</dbReference>
<evidence type="ECO:0000256" key="2">
    <source>
        <dbReference type="ARBA" id="ARBA00022741"/>
    </source>
</evidence>
<dbReference type="HOGENOM" id="CLU_000604_86_2_6"/>
<dbReference type="STRING" id="349521.HCH_02519"/>
<dbReference type="FunFam" id="3.40.50.300:FF:000016">
    <property type="entry name" value="Oligopeptide ABC transporter ATP-binding component"/>
    <property type="match status" value="2"/>
</dbReference>
<dbReference type="Proteomes" id="UP000000238">
    <property type="component" value="Chromosome"/>
</dbReference>
<keyword evidence="2" id="KW-0547">Nucleotide-binding</keyword>
<dbReference type="PROSITE" id="PS00211">
    <property type="entry name" value="ABC_TRANSPORTER_1"/>
    <property type="match status" value="2"/>
</dbReference>
<dbReference type="eggNOG" id="COG4172">
    <property type="taxonomic scope" value="Bacteria"/>
</dbReference>
<keyword evidence="6" id="KW-1185">Reference proteome</keyword>
<dbReference type="OrthoDB" id="9784450at2"/>
<dbReference type="KEGG" id="hch:HCH_02519"/>
<dbReference type="InterPro" id="IPR017871">
    <property type="entry name" value="ABC_transporter-like_CS"/>
</dbReference>
<evidence type="ECO:0000256" key="3">
    <source>
        <dbReference type="ARBA" id="ARBA00022840"/>
    </source>
</evidence>
<feature type="domain" description="ABC transporter" evidence="4">
    <location>
        <begin position="286"/>
        <end position="524"/>
    </location>
</feature>
<dbReference type="Pfam" id="PF08352">
    <property type="entry name" value="oligo_HPY"/>
    <property type="match status" value="2"/>
</dbReference>
<dbReference type="InterPro" id="IPR003439">
    <property type="entry name" value="ABC_transporter-like_ATP-bd"/>
</dbReference>
<dbReference type="AlphaFoldDB" id="Q2SJ53"/>
<evidence type="ECO:0000313" key="5">
    <source>
        <dbReference type="EMBL" id="ABC29321.1"/>
    </source>
</evidence>
<reference evidence="5 6" key="1">
    <citation type="journal article" date="2005" name="Nucleic Acids Res.">
        <title>Genomic blueprint of Hahella chejuensis, a marine microbe producing an algicidal agent.</title>
        <authorList>
            <person name="Jeong H."/>
            <person name="Yim J.H."/>
            <person name="Lee C."/>
            <person name="Choi S.-H."/>
            <person name="Park Y.K."/>
            <person name="Yoon S.H."/>
            <person name="Hur C.-G."/>
            <person name="Kang H.-Y."/>
            <person name="Kim D."/>
            <person name="Lee H.H."/>
            <person name="Park K.H."/>
            <person name="Park S.-H."/>
            <person name="Park H.-S."/>
            <person name="Lee H.K."/>
            <person name="Oh T.K."/>
            <person name="Kim J.F."/>
        </authorList>
    </citation>
    <scope>NUCLEOTIDE SEQUENCE [LARGE SCALE GENOMIC DNA]</scope>
    <source>
        <strain evidence="5 6">KCTC 2396</strain>
    </source>
</reference>
<accession>Q2SJ53</accession>
<feature type="domain" description="ABC transporter" evidence="4">
    <location>
        <begin position="5"/>
        <end position="256"/>
    </location>
</feature>
<organism evidence="5 6">
    <name type="scientific">Hahella chejuensis (strain KCTC 2396)</name>
    <dbReference type="NCBI Taxonomy" id="349521"/>
    <lineage>
        <taxon>Bacteria</taxon>
        <taxon>Pseudomonadati</taxon>
        <taxon>Pseudomonadota</taxon>
        <taxon>Gammaproteobacteria</taxon>
        <taxon>Oceanospirillales</taxon>
        <taxon>Hahellaceae</taxon>
        <taxon>Hahella</taxon>
    </lineage>
</organism>
<dbReference type="GO" id="GO:0016887">
    <property type="term" value="F:ATP hydrolysis activity"/>
    <property type="evidence" value="ECO:0007669"/>
    <property type="project" value="InterPro"/>
</dbReference>
<sequence length="529" mass="59545">MDTILSMQDLTLSFVQGGKESQVVHDVSFDIKAGQTVALVGESGSGKSVSSLSILKLLNSPPLKFKSGKIFWQGEDLISAPESRMRQVRGHEISVIFQEPLTSLNPLHKIHRQISETIERHQGLTKKQCMELALDWLNKVGIRNPEQKLNAYPHQLSGGERQRVMIAMALVNKPKLLIADEPTTALDVTIQAQILDLIRELQTEMNMSVLFITHDLHIVRKLSDYVVVMEKGEVVEQGETQALFTRPSHPYTKKLIEAEPHGTPPQIATDKTPILEVKELKCWFPIKKGVFQRTVDHIKAVNNISLNILPGESVGLVGESGSGKSTLGRSILRLEKSEGVINYNGQRIDLLDSKSLKPLRREIQVIFQDPFGSLSPRLTIEEIISEGLEIHKIGDAASREQSVIEAMREVELDPEWRYRYPNEFSGGQRQRIAIARALVLKPKLLILDEPTSSLDRTIQQQVIELLQRLQKEHHLSYLFISHDLRVVKALCHRIVVMQGGELVEAGDCDAIYANPTQPYTRKLLETAFY</sequence>
<dbReference type="GO" id="GO:0055085">
    <property type="term" value="P:transmembrane transport"/>
    <property type="evidence" value="ECO:0007669"/>
    <property type="project" value="UniProtKB-ARBA"/>
</dbReference>
<name>Q2SJ53_HAHCH</name>
<gene>
    <name evidence="5" type="ordered locus">HCH_02519</name>
</gene>
<dbReference type="CDD" id="cd03257">
    <property type="entry name" value="ABC_NikE_OppD_transporters"/>
    <property type="match status" value="2"/>
</dbReference>
<keyword evidence="3" id="KW-0067">ATP-binding</keyword>
<evidence type="ECO:0000313" key="6">
    <source>
        <dbReference type="Proteomes" id="UP000000238"/>
    </source>
</evidence>
<dbReference type="InterPro" id="IPR050319">
    <property type="entry name" value="ABC_transp_ATP-bind"/>
</dbReference>
<dbReference type="InterPro" id="IPR003593">
    <property type="entry name" value="AAA+_ATPase"/>
</dbReference>
<dbReference type="Pfam" id="PF00005">
    <property type="entry name" value="ABC_tran"/>
    <property type="match status" value="2"/>
</dbReference>
<protein>
    <submittedName>
        <fullName evidence="5">ABC-type uncharacterized transport system, duplicated ATPase component</fullName>
    </submittedName>
</protein>
<dbReference type="GO" id="GO:0005524">
    <property type="term" value="F:ATP binding"/>
    <property type="evidence" value="ECO:0007669"/>
    <property type="project" value="UniProtKB-KW"/>
</dbReference>
<dbReference type="InterPro" id="IPR013563">
    <property type="entry name" value="Oligopep_ABC_C"/>
</dbReference>
<dbReference type="InterPro" id="IPR027417">
    <property type="entry name" value="P-loop_NTPase"/>
</dbReference>
<evidence type="ECO:0000256" key="1">
    <source>
        <dbReference type="ARBA" id="ARBA00022448"/>
    </source>
</evidence>
<dbReference type="NCBIfam" id="NF008453">
    <property type="entry name" value="PRK11308.1"/>
    <property type="match status" value="2"/>
</dbReference>
<dbReference type="SUPFAM" id="SSF52540">
    <property type="entry name" value="P-loop containing nucleoside triphosphate hydrolases"/>
    <property type="match status" value="2"/>
</dbReference>
<dbReference type="NCBIfam" id="NF007739">
    <property type="entry name" value="PRK10419.1"/>
    <property type="match status" value="2"/>
</dbReference>
<dbReference type="PROSITE" id="PS50893">
    <property type="entry name" value="ABC_TRANSPORTER_2"/>
    <property type="match status" value="2"/>
</dbReference>